<protein>
    <submittedName>
        <fullName evidence="8">NADH-ubiquinone oxidoreductase chain H</fullName>
    </submittedName>
</protein>
<organism evidence="8 9">
    <name type="scientific">Caenispirillum salinarum AK4</name>
    <dbReference type="NCBI Taxonomy" id="1238182"/>
    <lineage>
        <taxon>Bacteria</taxon>
        <taxon>Pseudomonadati</taxon>
        <taxon>Pseudomonadota</taxon>
        <taxon>Alphaproteobacteria</taxon>
        <taxon>Rhodospirillales</taxon>
        <taxon>Novispirillaceae</taxon>
        <taxon>Caenispirillum</taxon>
    </lineage>
</organism>
<comment type="similarity">
    <text evidence="5">Belongs to the complex I subunit 1 family.</text>
</comment>
<dbReference type="OrthoDB" id="7988299at2"/>
<evidence type="ECO:0000256" key="7">
    <source>
        <dbReference type="SAM" id="SignalP"/>
    </source>
</evidence>
<dbReference type="PANTHER" id="PTHR11432">
    <property type="entry name" value="NADH DEHYDROGENASE SUBUNIT 1"/>
    <property type="match status" value="1"/>
</dbReference>
<keyword evidence="9" id="KW-1185">Reference proteome</keyword>
<evidence type="ECO:0000256" key="5">
    <source>
        <dbReference type="RuleBase" id="RU000471"/>
    </source>
</evidence>
<evidence type="ECO:0000256" key="4">
    <source>
        <dbReference type="ARBA" id="ARBA00023136"/>
    </source>
</evidence>
<evidence type="ECO:0000256" key="3">
    <source>
        <dbReference type="ARBA" id="ARBA00022989"/>
    </source>
</evidence>
<dbReference type="RefSeq" id="WP_009542654.1">
    <property type="nucleotide sequence ID" value="NZ_ANHY01000026.1"/>
</dbReference>
<dbReference type="AlphaFoldDB" id="K9GNJ2"/>
<dbReference type="eggNOG" id="COG1005">
    <property type="taxonomic scope" value="Bacteria"/>
</dbReference>
<dbReference type="PANTHER" id="PTHR11432:SF20">
    <property type="entry name" value="NADH-UBIQUINONE OXIDOREDUCTASE CHAIN 1"/>
    <property type="match status" value="1"/>
</dbReference>
<feature type="chain" id="PRO_5003930970" evidence="7">
    <location>
        <begin position="22"/>
        <end position="308"/>
    </location>
</feature>
<keyword evidence="4 6" id="KW-0472">Membrane</keyword>
<dbReference type="InterPro" id="IPR001694">
    <property type="entry name" value="NADH_UbQ_OxRdtase_su1/FPO"/>
</dbReference>
<accession>K9GNJ2</accession>
<reference evidence="8 9" key="1">
    <citation type="journal article" date="2013" name="Genome Announc.">
        <title>Draft Genome Sequence of an Alphaproteobacterium, Caenispirillum salinarum AK4(T), Isolated from a Solar Saltern.</title>
        <authorList>
            <person name="Khatri I."/>
            <person name="Singh A."/>
            <person name="Korpole S."/>
            <person name="Pinnaka A.K."/>
            <person name="Subramanian S."/>
        </authorList>
    </citation>
    <scope>NUCLEOTIDE SEQUENCE [LARGE SCALE GENOMIC DNA]</scope>
    <source>
        <strain evidence="8 9">AK4</strain>
    </source>
</reference>
<keyword evidence="2 5" id="KW-0812">Transmembrane</keyword>
<dbReference type="GO" id="GO:0009060">
    <property type="term" value="P:aerobic respiration"/>
    <property type="evidence" value="ECO:0007669"/>
    <property type="project" value="TreeGrafter"/>
</dbReference>
<dbReference type="Proteomes" id="UP000009881">
    <property type="component" value="Unassembled WGS sequence"/>
</dbReference>
<gene>
    <name evidence="8" type="ORF">C882_2259</name>
</gene>
<comment type="subcellular location">
    <subcellularLocation>
        <location evidence="5">Cell membrane</location>
        <topology evidence="5">Multi-pass membrane protein</topology>
    </subcellularLocation>
    <subcellularLocation>
        <location evidence="1">Membrane</location>
        <topology evidence="1">Multi-pass membrane protein</topology>
    </subcellularLocation>
</comment>
<evidence type="ECO:0000256" key="6">
    <source>
        <dbReference type="SAM" id="Phobius"/>
    </source>
</evidence>
<feature type="transmembrane region" description="Helical" evidence="6">
    <location>
        <begin position="100"/>
        <end position="119"/>
    </location>
</feature>
<feature type="transmembrane region" description="Helical" evidence="6">
    <location>
        <begin position="226"/>
        <end position="246"/>
    </location>
</feature>
<keyword evidence="7" id="KW-0732">Signal</keyword>
<evidence type="ECO:0000256" key="1">
    <source>
        <dbReference type="ARBA" id="ARBA00004141"/>
    </source>
</evidence>
<dbReference type="STRING" id="1238182.C882_2259"/>
<feature type="transmembrane region" description="Helical" evidence="6">
    <location>
        <begin position="131"/>
        <end position="153"/>
    </location>
</feature>
<feature type="transmembrane region" description="Helical" evidence="6">
    <location>
        <begin position="72"/>
        <end position="93"/>
    </location>
</feature>
<sequence length="308" mass="32295">MMAVAAFVSLFALLILGTALAAVMDRAAVALASGRPMGAALKEPARRAAALLLRQKVETERPDSITWPLAPVAYLMLAAVGLSVVPFAPGVVVTDISTGIVLWGACEALTVIVVFLHGWSANAPMALIGGYRYVGIGLPVLLLSMFVLIAAALPAESLSVVEIVRAQEAGLWNVVRQPPGLALFLILGLMLTLRGPFDYADAEDLAGGTKAEASGPHRLAWRVARLAMLVSFSAMAATAFLGGYLGPVLPGPLWLVLKTVAVMAAVIAAGHMLARLPPSRMLTTVWVVLLPLSFLVLVLVGVELLLWP</sequence>
<evidence type="ECO:0000256" key="2">
    <source>
        <dbReference type="ARBA" id="ARBA00022692"/>
    </source>
</evidence>
<evidence type="ECO:0000313" key="9">
    <source>
        <dbReference type="Proteomes" id="UP000009881"/>
    </source>
</evidence>
<comment type="caution">
    <text evidence="8">The sequence shown here is derived from an EMBL/GenBank/DDBJ whole genome shotgun (WGS) entry which is preliminary data.</text>
</comment>
<name>K9GNJ2_9PROT</name>
<dbReference type="GO" id="GO:0003954">
    <property type="term" value="F:NADH dehydrogenase activity"/>
    <property type="evidence" value="ECO:0007669"/>
    <property type="project" value="TreeGrafter"/>
</dbReference>
<dbReference type="Pfam" id="PF00146">
    <property type="entry name" value="NADHdh"/>
    <property type="match status" value="1"/>
</dbReference>
<keyword evidence="3 6" id="KW-1133">Transmembrane helix</keyword>
<keyword evidence="5" id="KW-0520">NAD</keyword>
<dbReference type="GO" id="GO:0005886">
    <property type="term" value="C:plasma membrane"/>
    <property type="evidence" value="ECO:0007669"/>
    <property type="project" value="UniProtKB-SubCell"/>
</dbReference>
<evidence type="ECO:0000313" key="8">
    <source>
        <dbReference type="EMBL" id="EKV26632.1"/>
    </source>
</evidence>
<proteinExistence type="inferred from homology"/>
<feature type="transmembrane region" description="Helical" evidence="6">
    <location>
        <begin position="285"/>
        <end position="307"/>
    </location>
</feature>
<dbReference type="EMBL" id="ANHY01000026">
    <property type="protein sequence ID" value="EKV26632.1"/>
    <property type="molecule type" value="Genomic_DNA"/>
</dbReference>
<feature type="signal peptide" evidence="7">
    <location>
        <begin position="1"/>
        <end position="21"/>
    </location>
</feature>
<feature type="transmembrane region" description="Helical" evidence="6">
    <location>
        <begin position="252"/>
        <end position="273"/>
    </location>
</feature>
<keyword evidence="8" id="KW-0830">Ubiquinone</keyword>